<reference evidence="2 3" key="1">
    <citation type="journal article" date="2014" name="Genome Announc.">
        <title>Draft Genome Sequence of Lysobacter capsici AZ78, a Bacterium Antagonistic to Plant-Pathogenic Oomycetes.</title>
        <authorList>
            <person name="Puopolo G."/>
            <person name="Sonego P."/>
            <person name="Engelen K."/>
            <person name="Pertot I."/>
        </authorList>
    </citation>
    <scope>NUCLEOTIDE SEQUENCE [LARGE SCALE GENOMIC DNA]</scope>
    <source>
        <strain evidence="2 3">AZ78</strain>
    </source>
</reference>
<organism evidence="2 3">
    <name type="scientific">Lysobacter capsici AZ78</name>
    <dbReference type="NCBI Taxonomy" id="1444315"/>
    <lineage>
        <taxon>Bacteria</taxon>
        <taxon>Pseudomonadati</taxon>
        <taxon>Pseudomonadota</taxon>
        <taxon>Gammaproteobacteria</taxon>
        <taxon>Lysobacterales</taxon>
        <taxon>Lysobacteraceae</taxon>
        <taxon>Lysobacter</taxon>
    </lineage>
</organism>
<feature type="compositionally biased region" description="Basic residues" evidence="1">
    <location>
        <begin position="13"/>
        <end position="23"/>
    </location>
</feature>
<sequence length="57" mass="6197">MRVVPKPATLRASTRRACAHAVGRKRDTRATARGERPRATRANEPTESVAAANTRKA</sequence>
<proteinExistence type="predicted"/>
<comment type="caution">
    <text evidence="2">The sequence shown here is derived from an EMBL/GenBank/DDBJ whole genome shotgun (WGS) entry which is preliminary data.</text>
</comment>
<accession>A0A108U5X0</accession>
<evidence type="ECO:0000313" key="3">
    <source>
        <dbReference type="Proteomes" id="UP000023435"/>
    </source>
</evidence>
<evidence type="ECO:0000313" key="2">
    <source>
        <dbReference type="EMBL" id="KWS03129.1"/>
    </source>
</evidence>
<gene>
    <name evidence="2" type="ORF">AZ78_0675</name>
</gene>
<dbReference type="Proteomes" id="UP000023435">
    <property type="component" value="Unassembled WGS sequence"/>
</dbReference>
<feature type="region of interest" description="Disordered" evidence="1">
    <location>
        <begin position="1"/>
        <end position="57"/>
    </location>
</feature>
<keyword evidence="3" id="KW-1185">Reference proteome</keyword>
<evidence type="ECO:0000256" key="1">
    <source>
        <dbReference type="SAM" id="MobiDB-lite"/>
    </source>
</evidence>
<dbReference type="AlphaFoldDB" id="A0A108U5X0"/>
<protein>
    <submittedName>
        <fullName evidence="2">Uncharacterized protein</fullName>
    </submittedName>
</protein>
<feature type="compositionally biased region" description="Basic and acidic residues" evidence="1">
    <location>
        <begin position="24"/>
        <end position="38"/>
    </location>
</feature>
<dbReference type="EMBL" id="JAJA02000001">
    <property type="protein sequence ID" value="KWS03129.1"/>
    <property type="molecule type" value="Genomic_DNA"/>
</dbReference>
<name>A0A108U5X0_9GAMM</name>